<comment type="similarity">
    <text evidence="6">Belongs to the UPF0758 family.</text>
</comment>
<evidence type="ECO:0000313" key="8">
    <source>
        <dbReference type="EMBL" id="MVT40539.1"/>
    </source>
</evidence>
<evidence type="ECO:0000256" key="2">
    <source>
        <dbReference type="ARBA" id="ARBA00022723"/>
    </source>
</evidence>
<dbReference type="Pfam" id="PF04002">
    <property type="entry name" value="RadC"/>
    <property type="match status" value="1"/>
</dbReference>
<keyword evidence="4" id="KW-0862">Zinc</keyword>
<dbReference type="InterPro" id="IPR020891">
    <property type="entry name" value="UPF0758_CS"/>
</dbReference>
<proteinExistence type="inferred from homology"/>
<accession>A0A6N8J8I2</accession>
<keyword evidence="3" id="KW-0378">Hydrolase</keyword>
<keyword evidence="5" id="KW-0482">Metalloprotease</keyword>
<evidence type="ECO:0000256" key="6">
    <source>
        <dbReference type="RuleBase" id="RU003797"/>
    </source>
</evidence>
<dbReference type="RefSeq" id="WP_157299216.1">
    <property type="nucleotide sequence ID" value="NZ_BAAAZB010000010.1"/>
</dbReference>
<keyword evidence="2" id="KW-0479">Metal-binding</keyword>
<dbReference type="Gene3D" id="3.40.140.10">
    <property type="entry name" value="Cytidine Deaminase, domain 2"/>
    <property type="match status" value="1"/>
</dbReference>
<dbReference type="CDD" id="cd08071">
    <property type="entry name" value="MPN_DUF2466"/>
    <property type="match status" value="1"/>
</dbReference>
<evidence type="ECO:0000259" key="7">
    <source>
        <dbReference type="PROSITE" id="PS50249"/>
    </source>
</evidence>
<dbReference type="SUPFAM" id="SSF102712">
    <property type="entry name" value="JAB1/MPN domain"/>
    <property type="match status" value="1"/>
</dbReference>
<dbReference type="InterPro" id="IPR046778">
    <property type="entry name" value="UPF0758_N"/>
</dbReference>
<sequence length="236" mass="25765">MEAAVSLPSHIAIKDWADDDKPREKLMNNGAASLSDAELLAIILNNGHKQKSAVELARDILRNAAFNLSELGKQSVLQLKKNRGVGDAKAVAIVATMELSRRRQNSYSLKKETIRHGSDAALYFKPLLGDHTRETFHVLYLNNASKVLKSSCISSGGITNTFADPRVIFREALELGATRIILCHNHPSGSLTPSNADISITKKIKEAGLLFDITVLDHIIVSEAGYCSMVEEGFII</sequence>
<name>A0A6N8J8I2_9BACT</name>
<dbReference type="AlphaFoldDB" id="A0A6N8J8I2"/>
<evidence type="ECO:0000313" key="9">
    <source>
        <dbReference type="Proteomes" id="UP000468388"/>
    </source>
</evidence>
<dbReference type="InterPro" id="IPR037518">
    <property type="entry name" value="MPN"/>
</dbReference>
<dbReference type="PROSITE" id="PS50249">
    <property type="entry name" value="MPN"/>
    <property type="match status" value="1"/>
</dbReference>
<dbReference type="InterPro" id="IPR025657">
    <property type="entry name" value="RadC_JAB"/>
</dbReference>
<evidence type="ECO:0000256" key="3">
    <source>
        <dbReference type="ARBA" id="ARBA00022801"/>
    </source>
</evidence>
<dbReference type="Pfam" id="PF20582">
    <property type="entry name" value="UPF0758_N"/>
    <property type="match status" value="1"/>
</dbReference>
<dbReference type="NCBIfam" id="TIGR00608">
    <property type="entry name" value="radc"/>
    <property type="match status" value="1"/>
</dbReference>
<dbReference type="GO" id="GO:0008237">
    <property type="term" value="F:metallopeptidase activity"/>
    <property type="evidence" value="ECO:0007669"/>
    <property type="project" value="UniProtKB-KW"/>
</dbReference>
<feature type="domain" description="MPN" evidence="7">
    <location>
        <begin position="113"/>
        <end position="235"/>
    </location>
</feature>
<dbReference type="PANTHER" id="PTHR30471:SF3">
    <property type="entry name" value="UPF0758 PROTEIN YEES-RELATED"/>
    <property type="match status" value="1"/>
</dbReference>
<keyword evidence="9" id="KW-1185">Reference proteome</keyword>
<protein>
    <submittedName>
        <fullName evidence="8">DNA repair protein RadC</fullName>
    </submittedName>
</protein>
<gene>
    <name evidence="8" type="primary">radC</name>
    <name evidence="8" type="ORF">GO495_08085</name>
</gene>
<dbReference type="NCBIfam" id="NF000642">
    <property type="entry name" value="PRK00024.1"/>
    <property type="match status" value="1"/>
</dbReference>
<evidence type="ECO:0000256" key="5">
    <source>
        <dbReference type="ARBA" id="ARBA00023049"/>
    </source>
</evidence>
<dbReference type="Proteomes" id="UP000468388">
    <property type="component" value="Unassembled WGS sequence"/>
</dbReference>
<organism evidence="8 9">
    <name type="scientific">Chitinophaga oryziterrae</name>
    <dbReference type="NCBI Taxonomy" id="1031224"/>
    <lineage>
        <taxon>Bacteria</taxon>
        <taxon>Pseudomonadati</taxon>
        <taxon>Bacteroidota</taxon>
        <taxon>Chitinophagia</taxon>
        <taxon>Chitinophagales</taxon>
        <taxon>Chitinophagaceae</taxon>
        <taxon>Chitinophaga</taxon>
    </lineage>
</organism>
<keyword evidence="1" id="KW-0645">Protease</keyword>
<dbReference type="GO" id="GO:0046872">
    <property type="term" value="F:metal ion binding"/>
    <property type="evidence" value="ECO:0007669"/>
    <property type="project" value="UniProtKB-KW"/>
</dbReference>
<comment type="caution">
    <text evidence="8">The sequence shown here is derived from an EMBL/GenBank/DDBJ whole genome shotgun (WGS) entry which is preliminary data.</text>
</comment>
<dbReference type="EMBL" id="WRXO01000002">
    <property type="protein sequence ID" value="MVT40539.1"/>
    <property type="molecule type" value="Genomic_DNA"/>
</dbReference>
<dbReference type="GO" id="GO:0006508">
    <property type="term" value="P:proteolysis"/>
    <property type="evidence" value="ECO:0007669"/>
    <property type="project" value="UniProtKB-KW"/>
</dbReference>
<reference evidence="8 9" key="1">
    <citation type="submission" date="2019-12" db="EMBL/GenBank/DDBJ databases">
        <title>The draft genomic sequence of strain Chitinophaga oryziterrae JCM 16595.</title>
        <authorList>
            <person name="Zhang X."/>
        </authorList>
    </citation>
    <scope>NUCLEOTIDE SEQUENCE [LARGE SCALE GENOMIC DNA]</scope>
    <source>
        <strain evidence="8 9">JCM 16595</strain>
    </source>
</reference>
<dbReference type="OrthoDB" id="9804482at2"/>
<dbReference type="PANTHER" id="PTHR30471">
    <property type="entry name" value="DNA REPAIR PROTEIN RADC"/>
    <property type="match status" value="1"/>
</dbReference>
<dbReference type="PROSITE" id="PS01302">
    <property type="entry name" value="UPF0758"/>
    <property type="match status" value="1"/>
</dbReference>
<evidence type="ECO:0000256" key="4">
    <source>
        <dbReference type="ARBA" id="ARBA00022833"/>
    </source>
</evidence>
<evidence type="ECO:0000256" key="1">
    <source>
        <dbReference type="ARBA" id="ARBA00022670"/>
    </source>
</evidence>
<dbReference type="InterPro" id="IPR001405">
    <property type="entry name" value="UPF0758"/>
</dbReference>